<evidence type="ECO:0000256" key="4">
    <source>
        <dbReference type="ARBA" id="ARBA00023002"/>
    </source>
</evidence>
<evidence type="ECO:0000313" key="6">
    <source>
        <dbReference type="Proteomes" id="UP000078200"/>
    </source>
</evidence>
<dbReference type="InterPro" id="IPR023209">
    <property type="entry name" value="DAO"/>
</dbReference>
<keyword evidence="3" id="KW-0274">FAD</keyword>
<accession>A0A1A9VGL7</accession>
<dbReference type="AlphaFoldDB" id="A0A1A9VGL7"/>
<dbReference type="PANTHER" id="PTHR11530">
    <property type="entry name" value="D-AMINO ACID OXIDASE"/>
    <property type="match status" value="1"/>
</dbReference>
<dbReference type="GO" id="GO:0005737">
    <property type="term" value="C:cytoplasm"/>
    <property type="evidence" value="ECO:0007669"/>
    <property type="project" value="TreeGrafter"/>
</dbReference>
<evidence type="ECO:0000256" key="1">
    <source>
        <dbReference type="ARBA" id="ARBA00001974"/>
    </source>
</evidence>
<keyword evidence="2" id="KW-0285">Flavoprotein</keyword>
<organism evidence="5 6">
    <name type="scientific">Glossina austeni</name>
    <name type="common">Savannah tsetse fly</name>
    <dbReference type="NCBI Taxonomy" id="7395"/>
    <lineage>
        <taxon>Eukaryota</taxon>
        <taxon>Metazoa</taxon>
        <taxon>Ecdysozoa</taxon>
        <taxon>Arthropoda</taxon>
        <taxon>Hexapoda</taxon>
        <taxon>Insecta</taxon>
        <taxon>Pterygota</taxon>
        <taxon>Neoptera</taxon>
        <taxon>Endopterygota</taxon>
        <taxon>Diptera</taxon>
        <taxon>Brachycera</taxon>
        <taxon>Muscomorpha</taxon>
        <taxon>Hippoboscoidea</taxon>
        <taxon>Glossinidae</taxon>
        <taxon>Glossina</taxon>
    </lineage>
</organism>
<evidence type="ECO:0008006" key="7">
    <source>
        <dbReference type="Google" id="ProtNLM"/>
    </source>
</evidence>
<evidence type="ECO:0000256" key="3">
    <source>
        <dbReference type="ARBA" id="ARBA00022827"/>
    </source>
</evidence>
<name>A0A1A9VGL7_GLOAU</name>
<keyword evidence="4" id="KW-0560">Oxidoreductase</keyword>
<dbReference type="Gene3D" id="3.30.9.10">
    <property type="entry name" value="D-Amino Acid Oxidase, subunit A, domain 2"/>
    <property type="match status" value="1"/>
</dbReference>
<dbReference type="Proteomes" id="UP000078200">
    <property type="component" value="Unassembled WGS sequence"/>
</dbReference>
<dbReference type="VEuPathDB" id="VectorBase:GAUT036563"/>
<sequence>MCRHYITYHHLDALTQLSDSYDVVVNCSGFGAKDLCIDHHLVPIRGKVIKVRAPWIKMAFYGDMILKGGCRQFDTI</sequence>
<dbReference type="STRING" id="7395.A0A1A9VGL7"/>
<evidence type="ECO:0000313" key="5">
    <source>
        <dbReference type="EnsemblMetazoa" id="GAUT036563-PA"/>
    </source>
</evidence>
<dbReference type="GO" id="GO:0003884">
    <property type="term" value="F:D-amino-acid oxidase activity"/>
    <property type="evidence" value="ECO:0007669"/>
    <property type="project" value="InterPro"/>
</dbReference>
<evidence type="ECO:0000256" key="2">
    <source>
        <dbReference type="ARBA" id="ARBA00022630"/>
    </source>
</evidence>
<proteinExistence type="predicted"/>
<reference evidence="5" key="1">
    <citation type="submission" date="2020-05" db="UniProtKB">
        <authorList>
            <consortium name="EnsemblMetazoa"/>
        </authorList>
    </citation>
    <scope>IDENTIFICATION</scope>
    <source>
        <strain evidence="5">TTRI</strain>
    </source>
</reference>
<dbReference type="GO" id="GO:0019478">
    <property type="term" value="P:D-amino acid catabolic process"/>
    <property type="evidence" value="ECO:0007669"/>
    <property type="project" value="TreeGrafter"/>
</dbReference>
<comment type="cofactor">
    <cofactor evidence="1">
        <name>FAD</name>
        <dbReference type="ChEBI" id="CHEBI:57692"/>
    </cofactor>
</comment>
<keyword evidence="6" id="KW-1185">Reference proteome</keyword>
<dbReference type="GO" id="GO:0071949">
    <property type="term" value="F:FAD binding"/>
    <property type="evidence" value="ECO:0007669"/>
    <property type="project" value="InterPro"/>
</dbReference>
<protein>
    <recommendedName>
        <fullName evidence="7">FAD dependent oxidoreductase domain-containing protein</fullName>
    </recommendedName>
</protein>
<dbReference type="PANTHER" id="PTHR11530:SF17">
    <property type="entry name" value="RE49860P"/>
    <property type="match status" value="1"/>
</dbReference>
<dbReference type="EnsemblMetazoa" id="GAUT036563-RA">
    <property type="protein sequence ID" value="GAUT036563-PA"/>
    <property type="gene ID" value="GAUT036563"/>
</dbReference>